<dbReference type="OrthoDB" id="119498at2"/>
<evidence type="ECO:0000313" key="3">
    <source>
        <dbReference type="Proteomes" id="UP000184278"/>
    </source>
</evidence>
<proteinExistence type="predicted"/>
<sequence>MDFRKATLEDIDMLVTTRIEVLRAANGLDAGVDMSEVEKESREYYSRALTDNTHTAYLVSDGDTFVGAGGVSYFKVMPTYHNPSGEKAYIMNMYTAPAYRRQGIAYKTLDLLVKNAKSRGITAISLEATDMGRPLYEKYGFVKMNNEMELSGDAK</sequence>
<dbReference type="AlphaFoldDB" id="A0A1M5ZSC7"/>
<dbReference type="CDD" id="cd04301">
    <property type="entry name" value="NAT_SF"/>
    <property type="match status" value="1"/>
</dbReference>
<dbReference type="GO" id="GO:0016747">
    <property type="term" value="F:acyltransferase activity, transferring groups other than amino-acyl groups"/>
    <property type="evidence" value="ECO:0007669"/>
    <property type="project" value="InterPro"/>
</dbReference>
<protein>
    <submittedName>
        <fullName evidence="2">Ribosomal protein S18 acetylase RimI</fullName>
    </submittedName>
</protein>
<accession>A0A1M5ZSC7</accession>
<evidence type="ECO:0000313" key="2">
    <source>
        <dbReference type="EMBL" id="SHI27225.1"/>
    </source>
</evidence>
<dbReference type="PROSITE" id="PS51186">
    <property type="entry name" value="GNAT"/>
    <property type="match status" value="1"/>
</dbReference>
<name>A0A1M5ZSC7_BUTFI</name>
<feature type="domain" description="N-acetyltransferase" evidence="1">
    <location>
        <begin position="1"/>
        <end position="155"/>
    </location>
</feature>
<dbReference type="InterPro" id="IPR000182">
    <property type="entry name" value="GNAT_dom"/>
</dbReference>
<dbReference type="GeneID" id="89511177"/>
<dbReference type="Gene3D" id="3.40.630.30">
    <property type="match status" value="1"/>
</dbReference>
<dbReference type="EMBL" id="FQXK01000022">
    <property type="protein sequence ID" value="SHI27225.1"/>
    <property type="molecule type" value="Genomic_DNA"/>
</dbReference>
<dbReference type="Proteomes" id="UP000184278">
    <property type="component" value="Unassembled WGS sequence"/>
</dbReference>
<dbReference type="RefSeq" id="WP_073388426.1">
    <property type="nucleotide sequence ID" value="NZ_FQXK01000022.1"/>
</dbReference>
<gene>
    <name evidence="2" type="ORF">SAMN02745229_02621</name>
</gene>
<organism evidence="2 3">
    <name type="scientific">Butyrivibrio fibrisolvens DSM 3071</name>
    <dbReference type="NCBI Taxonomy" id="1121131"/>
    <lineage>
        <taxon>Bacteria</taxon>
        <taxon>Bacillati</taxon>
        <taxon>Bacillota</taxon>
        <taxon>Clostridia</taxon>
        <taxon>Lachnospirales</taxon>
        <taxon>Lachnospiraceae</taxon>
        <taxon>Butyrivibrio</taxon>
    </lineage>
</organism>
<dbReference type="InterPro" id="IPR016181">
    <property type="entry name" value="Acyl_CoA_acyltransferase"/>
</dbReference>
<keyword evidence="2" id="KW-0689">Ribosomal protein</keyword>
<keyword evidence="2" id="KW-0687">Ribonucleoprotein</keyword>
<keyword evidence="3" id="KW-1185">Reference proteome</keyword>
<dbReference type="STRING" id="1121131.SAMN02745229_02621"/>
<reference evidence="3" key="1">
    <citation type="submission" date="2016-11" db="EMBL/GenBank/DDBJ databases">
        <authorList>
            <person name="Varghese N."/>
            <person name="Submissions S."/>
        </authorList>
    </citation>
    <scope>NUCLEOTIDE SEQUENCE [LARGE SCALE GENOMIC DNA]</scope>
    <source>
        <strain evidence="3">DSM 3071</strain>
    </source>
</reference>
<dbReference type="SUPFAM" id="SSF55729">
    <property type="entry name" value="Acyl-CoA N-acyltransferases (Nat)"/>
    <property type="match status" value="1"/>
</dbReference>
<dbReference type="GO" id="GO:0005840">
    <property type="term" value="C:ribosome"/>
    <property type="evidence" value="ECO:0007669"/>
    <property type="project" value="UniProtKB-KW"/>
</dbReference>
<dbReference type="Pfam" id="PF00583">
    <property type="entry name" value="Acetyltransf_1"/>
    <property type="match status" value="1"/>
</dbReference>
<evidence type="ECO:0000259" key="1">
    <source>
        <dbReference type="PROSITE" id="PS51186"/>
    </source>
</evidence>